<sequence length="166" mass="18441">MEGELLALTYGAVVARVLKDYERTDEVNAQLDKMGYNVGVRLIDDFLAKNRHGRCKNMHETAEAIQSAFKQYINVQPQVGKWNDAQNSFSLTLDTNPLTSFVELPAELGGLCYCQFICGILRGALEMIQLETKVQIVADNLKGSSVTEIRVSFIKKLVDALPVGED</sequence>
<name>A0ABN7T7T7_OIKDI</name>
<keyword evidence="5 9" id="KW-0813">Transport</keyword>
<comment type="subcellular location">
    <subcellularLocation>
        <location evidence="3">Endoplasmic reticulum</location>
    </subcellularLocation>
    <subcellularLocation>
        <location evidence="2 9">Golgi apparatus</location>
        <location evidence="2 9">cis-Golgi network</location>
    </subcellularLocation>
</comment>
<accession>A0ABN7T7T7</accession>
<evidence type="ECO:0000256" key="3">
    <source>
        <dbReference type="ARBA" id="ARBA00004240"/>
    </source>
</evidence>
<evidence type="ECO:0000256" key="5">
    <source>
        <dbReference type="ARBA" id="ARBA00022448"/>
    </source>
</evidence>
<dbReference type="PIRSF" id="PIRSF018293">
    <property type="entry name" value="TRAPP_I_complex_Bet3"/>
    <property type="match status" value="1"/>
</dbReference>
<dbReference type="SUPFAM" id="SSF111126">
    <property type="entry name" value="Ligand-binding domain in the NO signalling and Golgi transport"/>
    <property type="match status" value="1"/>
</dbReference>
<evidence type="ECO:0000256" key="4">
    <source>
        <dbReference type="ARBA" id="ARBA00006218"/>
    </source>
</evidence>
<organism evidence="10 11">
    <name type="scientific">Oikopleura dioica</name>
    <name type="common">Tunicate</name>
    <dbReference type="NCBI Taxonomy" id="34765"/>
    <lineage>
        <taxon>Eukaryota</taxon>
        <taxon>Metazoa</taxon>
        <taxon>Chordata</taxon>
        <taxon>Tunicata</taxon>
        <taxon>Appendicularia</taxon>
        <taxon>Copelata</taxon>
        <taxon>Oikopleuridae</taxon>
        <taxon>Oikopleura</taxon>
    </lineage>
</organism>
<keyword evidence="11" id="KW-1185">Reference proteome</keyword>
<comment type="similarity">
    <text evidence="4 9">Belongs to the TRAPP small subunits family. BET3 subfamily.</text>
</comment>
<protein>
    <recommendedName>
        <fullName evidence="9">Trafficking protein particle complex subunit</fullName>
    </recommendedName>
</protein>
<evidence type="ECO:0000313" key="11">
    <source>
        <dbReference type="Proteomes" id="UP001158576"/>
    </source>
</evidence>
<evidence type="ECO:0000256" key="9">
    <source>
        <dbReference type="PIRNR" id="PIRNR018293"/>
    </source>
</evidence>
<dbReference type="Pfam" id="PF04051">
    <property type="entry name" value="TRAPP"/>
    <property type="match status" value="1"/>
</dbReference>
<keyword evidence="7 9" id="KW-0931">ER-Golgi transport</keyword>
<comment type="subunit">
    <text evidence="9">Homodimer.</text>
</comment>
<dbReference type="InterPro" id="IPR007194">
    <property type="entry name" value="TRAPP_component"/>
</dbReference>
<dbReference type="EMBL" id="OU015567">
    <property type="protein sequence ID" value="CAG5111437.1"/>
    <property type="molecule type" value="Genomic_DNA"/>
</dbReference>
<dbReference type="InterPro" id="IPR016721">
    <property type="entry name" value="Bet3"/>
</dbReference>
<gene>
    <name evidence="10" type="ORF">OKIOD_LOCUS14513</name>
</gene>
<evidence type="ECO:0000256" key="6">
    <source>
        <dbReference type="ARBA" id="ARBA00022824"/>
    </source>
</evidence>
<evidence type="ECO:0000313" key="10">
    <source>
        <dbReference type="EMBL" id="CAG5111437.1"/>
    </source>
</evidence>
<keyword evidence="6" id="KW-0256">Endoplasmic reticulum</keyword>
<dbReference type="InterPro" id="IPR024096">
    <property type="entry name" value="NO_sig/Golgi_transp_ligand-bd"/>
</dbReference>
<proteinExistence type="inferred from homology"/>
<dbReference type="Gene3D" id="3.30.1380.20">
    <property type="entry name" value="Trafficking protein particle complex subunit 3"/>
    <property type="match status" value="1"/>
</dbReference>
<keyword evidence="8 9" id="KW-0333">Golgi apparatus</keyword>
<comment type="function">
    <text evidence="1 9">May play a role in vesicular transport from endoplasmic reticulum to Golgi.</text>
</comment>
<evidence type="ECO:0000256" key="1">
    <source>
        <dbReference type="ARBA" id="ARBA00002910"/>
    </source>
</evidence>
<reference evidence="10 11" key="1">
    <citation type="submission" date="2021-04" db="EMBL/GenBank/DDBJ databases">
        <authorList>
            <person name="Bliznina A."/>
        </authorList>
    </citation>
    <scope>NUCLEOTIDE SEQUENCE [LARGE SCALE GENOMIC DNA]</scope>
</reference>
<dbReference type="CDD" id="cd14942">
    <property type="entry name" value="TRAPPC3_bet3"/>
    <property type="match status" value="1"/>
</dbReference>
<evidence type="ECO:0000256" key="2">
    <source>
        <dbReference type="ARBA" id="ARBA00004222"/>
    </source>
</evidence>
<dbReference type="PANTHER" id="PTHR13048">
    <property type="entry name" value="TRAFFICKING PROTEIN PARTICLE COMPLEX SUBUNIT 3"/>
    <property type="match status" value="1"/>
</dbReference>
<evidence type="ECO:0000256" key="8">
    <source>
        <dbReference type="ARBA" id="ARBA00023034"/>
    </source>
</evidence>
<dbReference type="Proteomes" id="UP001158576">
    <property type="component" value="Chromosome 2"/>
</dbReference>
<evidence type="ECO:0000256" key="7">
    <source>
        <dbReference type="ARBA" id="ARBA00022892"/>
    </source>
</evidence>